<reference evidence="1" key="3">
    <citation type="submission" date="2015-03" db="EMBL/GenBank/DDBJ databases">
        <authorList>
            <person name="Murphy D."/>
        </authorList>
    </citation>
    <scope>NUCLEOTIDE SEQUENCE [LARGE SCALE GENOMIC DNA]</scope>
    <source>
        <strain evidence="1">A125KOH2</strain>
    </source>
</reference>
<protein>
    <submittedName>
        <fullName evidence="1">Uncharacterized protein</fullName>
    </submittedName>
</protein>
<dbReference type="EMBL" id="CWJL01000012">
    <property type="protein sequence ID" value="CRY67545.1"/>
    <property type="molecule type" value="Genomic_DNA"/>
</dbReference>
<sequence length="145" mass="15953">MNVLSEYGAHLATKNGEFLLAGDMTHDIKKGAVIRVTERCGLLIKRVGVAKLLDVPQKIVLQMCVRVDIPGKGPGIKRGYRPHYSTIIYETAHQAALAQAMHDAGEGFAMDDILDLECLDAEMTVVRVVMVTNYVHQYRAVQTSA</sequence>
<dbReference type="STRING" id="1288385.ERS137968_02623"/>
<keyword evidence="3" id="KW-1185">Reference proteome</keyword>
<name>A0A0T9PBN0_9GAMM</name>
<dbReference type="EMBL" id="CQAZ01000011">
    <property type="protein sequence ID" value="CNH53676.1"/>
    <property type="molecule type" value="Genomic_DNA"/>
</dbReference>
<dbReference type="RefSeq" id="WP_049611908.1">
    <property type="nucleotide sequence ID" value="NZ_CAWMMU010000012.1"/>
</dbReference>
<dbReference type="Proteomes" id="UP000045840">
    <property type="component" value="Unassembled WGS sequence"/>
</dbReference>
<dbReference type="AlphaFoldDB" id="A0A0T9PBN0"/>
<reference evidence="4" key="1">
    <citation type="submission" date="2015-03" db="EMBL/GenBank/DDBJ databases">
        <authorList>
            <consortium name="Pathogen Informatics"/>
        </authorList>
    </citation>
    <scope>NUCLEOTIDE SEQUENCE [LARGE SCALE GENOMIC DNA]</scope>
    <source>
        <strain evidence="4">A125KOH2</strain>
    </source>
</reference>
<evidence type="ECO:0000313" key="1">
    <source>
        <dbReference type="EMBL" id="CNH53676.1"/>
    </source>
</evidence>
<dbReference type="Proteomes" id="UP000044625">
    <property type="component" value="Unassembled WGS sequence"/>
</dbReference>
<reference evidence="2 3" key="2">
    <citation type="submission" date="2015-03" db="EMBL/GenBank/DDBJ databases">
        <authorList>
            <consortium name="Pathogen Informatics"/>
            <person name="Murphy D."/>
        </authorList>
    </citation>
    <scope>NUCLEOTIDE SEQUENCE [LARGE SCALE GENOMIC DNA]</scope>
    <source>
        <strain evidence="2">Type strain: CIP110230</strain>
        <strain evidence="3">type strain: CIP110230</strain>
    </source>
</reference>
<proteinExistence type="predicted"/>
<gene>
    <name evidence="1" type="ORF">ERS008529_01482</name>
    <name evidence="2" type="ORF">ERS137968_02623</name>
</gene>
<evidence type="ECO:0000313" key="3">
    <source>
        <dbReference type="Proteomes" id="UP000044625"/>
    </source>
</evidence>
<evidence type="ECO:0000313" key="4">
    <source>
        <dbReference type="Proteomes" id="UP000045840"/>
    </source>
</evidence>
<organism evidence="1 4">
    <name type="scientific">Yersinia pekkanenii</name>
    <dbReference type="NCBI Taxonomy" id="1288385"/>
    <lineage>
        <taxon>Bacteria</taxon>
        <taxon>Pseudomonadati</taxon>
        <taxon>Pseudomonadota</taxon>
        <taxon>Gammaproteobacteria</taxon>
        <taxon>Enterobacterales</taxon>
        <taxon>Yersiniaceae</taxon>
        <taxon>Yersinia</taxon>
    </lineage>
</organism>
<accession>A0A0T9PBN0</accession>
<dbReference type="OrthoDB" id="9953824at2"/>
<evidence type="ECO:0000313" key="2">
    <source>
        <dbReference type="EMBL" id="CRY67545.1"/>
    </source>
</evidence>